<dbReference type="Pfam" id="PF02806">
    <property type="entry name" value="Alpha-amylase_C"/>
    <property type="match status" value="1"/>
</dbReference>
<feature type="compositionally biased region" description="Polar residues" evidence="13">
    <location>
        <begin position="23"/>
        <end position="47"/>
    </location>
</feature>
<evidence type="ECO:0000256" key="11">
    <source>
        <dbReference type="ARBA" id="ARBA00023295"/>
    </source>
</evidence>
<dbReference type="PRINTS" id="PR00110">
    <property type="entry name" value="ALPHAAMYLASE"/>
</dbReference>
<keyword evidence="11" id="KW-0326">Glycosidase</keyword>
<dbReference type="Proteomes" id="UP001283361">
    <property type="component" value="Unassembled WGS sequence"/>
</dbReference>
<evidence type="ECO:0000256" key="8">
    <source>
        <dbReference type="ARBA" id="ARBA00022837"/>
    </source>
</evidence>
<protein>
    <recommendedName>
        <fullName evidence="5">alpha-amylase</fullName>
        <ecNumber evidence="5">3.2.1.1</ecNumber>
    </recommendedName>
</protein>
<dbReference type="InterPro" id="IPR017853">
    <property type="entry name" value="GH"/>
</dbReference>
<dbReference type="SUPFAM" id="SSF51445">
    <property type="entry name" value="(Trans)glycosidases"/>
    <property type="match status" value="1"/>
</dbReference>
<keyword evidence="7" id="KW-0378">Hydrolase</keyword>
<evidence type="ECO:0000256" key="12">
    <source>
        <dbReference type="RuleBase" id="RU003615"/>
    </source>
</evidence>
<dbReference type="AlphaFoldDB" id="A0AAE1CXT8"/>
<evidence type="ECO:0000259" key="16">
    <source>
        <dbReference type="SMART" id="SM00642"/>
    </source>
</evidence>
<keyword evidence="14" id="KW-0732">Signal</keyword>
<feature type="region of interest" description="Disordered" evidence="13">
    <location>
        <begin position="23"/>
        <end position="263"/>
    </location>
</feature>
<feature type="compositionally biased region" description="Basic residues" evidence="13">
    <location>
        <begin position="230"/>
        <end position="239"/>
    </location>
</feature>
<dbReference type="GO" id="GO:0004556">
    <property type="term" value="F:alpha-amylase activity"/>
    <property type="evidence" value="ECO:0007669"/>
    <property type="project" value="UniProtKB-UniRule"/>
</dbReference>
<keyword evidence="8" id="KW-0106">Calcium</keyword>
<evidence type="ECO:0000256" key="6">
    <source>
        <dbReference type="ARBA" id="ARBA00022723"/>
    </source>
</evidence>
<organism evidence="17 18">
    <name type="scientific">Elysia crispata</name>
    <name type="common">lettuce slug</name>
    <dbReference type="NCBI Taxonomy" id="231223"/>
    <lineage>
        <taxon>Eukaryota</taxon>
        <taxon>Metazoa</taxon>
        <taxon>Spiralia</taxon>
        <taxon>Lophotrochozoa</taxon>
        <taxon>Mollusca</taxon>
        <taxon>Gastropoda</taxon>
        <taxon>Heterobranchia</taxon>
        <taxon>Euthyneura</taxon>
        <taxon>Panpulmonata</taxon>
        <taxon>Sacoglossa</taxon>
        <taxon>Placobranchoidea</taxon>
        <taxon>Plakobranchidae</taxon>
        <taxon>Elysia</taxon>
    </lineage>
</organism>
<feature type="compositionally biased region" description="Polar residues" evidence="13">
    <location>
        <begin position="91"/>
        <end position="105"/>
    </location>
</feature>
<feature type="compositionally biased region" description="Basic residues" evidence="13">
    <location>
        <begin position="72"/>
        <end position="85"/>
    </location>
</feature>
<comment type="cofactor">
    <cofactor evidence="3">
        <name>chloride</name>
        <dbReference type="ChEBI" id="CHEBI:17996"/>
    </cofactor>
</comment>
<dbReference type="GO" id="GO:0005975">
    <property type="term" value="P:carbohydrate metabolic process"/>
    <property type="evidence" value="ECO:0007669"/>
    <property type="project" value="InterPro"/>
</dbReference>
<feature type="domain" description="Glycosyl hydrolase family 13 catalytic" evidence="16">
    <location>
        <begin position="361"/>
        <end position="720"/>
    </location>
</feature>
<dbReference type="SUPFAM" id="SSF51011">
    <property type="entry name" value="Glycosyl hydrolase domain"/>
    <property type="match status" value="1"/>
</dbReference>
<dbReference type="InterPro" id="IPR006047">
    <property type="entry name" value="GH13_cat_dom"/>
</dbReference>
<evidence type="ECO:0000256" key="3">
    <source>
        <dbReference type="ARBA" id="ARBA00001923"/>
    </source>
</evidence>
<feature type="domain" description="Alpha-amylase C-terminal" evidence="15">
    <location>
        <begin position="729"/>
        <end position="817"/>
    </location>
</feature>
<comment type="catalytic activity">
    <reaction evidence="1">
        <text>Endohydrolysis of (1-&gt;4)-alpha-D-glucosidic linkages in polysaccharides containing three or more (1-&gt;4)-alpha-linked D-glucose units.</text>
        <dbReference type="EC" id="3.2.1.1"/>
    </reaction>
</comment>
<dbReference type="GO" id="GO:0046872">
    <property type="term" value="F:metal ion binding"/>
    <property type="evidence" value="ECO:0007669"/>
    <property type="project" value="UniProtKB-KW"/>
</dbReference>
<dbReference type="InterPro" id="IPR006046">
    <property type="entry name" value="Alpha_amylase"/>
</dbReference>
<keyword evidence="18" id="KW-1185">Reference proteome</keyword>
<evidence type="ECO:0000256" key="10">
    <source>
        <dbReference type="ARBA" id="ARBA00023277"/>
    </source>
</evidence>
<name>A0AAE1CXT8_9GAST</name>
<feature type="compositionally biased region" description="Basic and acidic residues" evidence="13">
    <location>
        <begin position="108"/>
        <end position="130"/>
    </location>
</feature>
<dbReference type="InterPro" id="IPR031319">
    <property type="entry name" value="A-amylase_C"/>
</dbReference>
<keyword evidence="9" id="KW-0868">Chloride</keyword>
<dbReference type="InterPro" id="IPR013780">
    <property type="entry name" value="Glyco_hydro_b"/>
</dbReference>
<dbReference type="EC" id="3.2.1.1" evidence="5"/>
<dbReference type="CDD" id="cd11317">
    <property type="entry name" value="AmyAc_bac_euk_AmyA"/>
    <property type="match status" value="1"/>
</dbReference>
<evidence type="ECO:0000313" key="17">
    <source>
        <dbReference type="EMBL" id="KAK3743676.1"/>
    </source>
</evidence>
<gene>
    <name evidence="17" type="ORF">RRG08_030798</name>
</gene>
<comment type="cofactor">
    <cofactor evidence="2">
        <name>Ca(2+)</name>
        <dbReference type="ChEBI" id="CHEBI:29108"/>
    </cofactor>
</comment>
<evidence type="ECO:0000256" key="7">
    <source>
        <dbReference type="ARBA" id="ARBA00022801"/>
    </source>
</evidence>
<evidence type="ECO:0000256" key="9">
    <source>
        <dbReference type="ARBA" id="ARBA00023214"/>
    </source>
</evidence>
<evidence type="ECO:0000256" key="2">
    <source>
        <dbReference type="ARBA" id="ARBA00001913"/>
    </source>
</evidence>
<comment type="caution">
    <text evidence="17">The sequence shown here is derived from an EMBL/GenBank/DDBJ whole genome shotgun (WGS) entry which is preliminary data.</text>
</comment>
<comment type="similarity">
    <text evidence="4 12">Belongs to the glycosyl hydrolase 13 family.</text>
</comment>
<dbReference type="PANTHER" id="PTHR43447">
    <property type="entry name" value="ALPHA-AMYLASE"/>
    <property type="match status" value="1"/>
</dbReference>
<proteinExistence type="inferred from homology"/>
<evidence type="ECO:0000313" key="18">
    <source>
        <dbReference type="Proteomes" id="UP001283361"/>
    </source>
</evidence>
<dbReference type="Gene3D" id="2.60.40.1180">
    <property type="entry name" value="Golgi alpha-mannosidase II"/>
    <property type="match status" value="1"/>
</dbReference>
<keyword evidence="6" id="KW-0479">Metal-binding</keyword>
<dbReference type="InterPro" id="IPR006048">
    <property type="entry name" value="A-amylase/branching_C"/>
</dbReference>
<evidence type="ECO:0000256" key="5">
    <source>
        <dbReference type="ARBA" id="ARBA00012595"/>
    </source>
</evidence>
<sequence length="825" mass="94453">MTSRSKRLAMLGLIAAFSSRHTQTYPRTQRHTQTYPRTQRHTQTYPRTQRHTDIPTYPETHTDIPTYPETHRHTHVPRDTHRHTHTPRDTQTYPRTQRHTQTYPRTQRHTDIPTHPETHTDIPTHPETHTDIPTYPETHRHTHVPRDTQTYPRTQRHTDIPTYPETHRHTHAPRDTHRHTHVPRDTQTYPRTQRHTDIPTYPETHTDIPTYPETHRHTHVPRDTQTYPRTQRHTHTHTHLPRDTHIPTYPETHTHTHLPRDTQTYPRTQRHTHIPTYPERHLRWSNFPCETRPIVVTCTVWKSLFDSGTTLADAICIHAPVRRSKGPAAESDSVEVRICDYCHSSRLAWAYKDPHCVDGRHGIVHLFEWKWSDIAAECERFLGPYGFCGVQTSPANENRVVTNPNRPWWERYQPVSYKMTTRSGTEQDFKDMVSRCNAKGVRIYVDVVLNHMTGVGGRGTGTGGTYFDADTLQFPGVPFGPTDFNGDSNCFSSDGNINNYQSAEEIRNCRLVSLLDLKLGKSYVRDKVAEYLNHLVDLGVAGFRSVIVNKVKDVQMGGRPFVVQEVIDMGGEAVTGSEYLSSGRITNFKFGAELARVFRHQNAMKWLNNFDDAWGMWPAGDVVNFIDNHDNQRGHDGAGSVLTNWEPKPYKMASAFMLAWPYGVSRIMSSYNYDRNNKDQGPPHNDDMSIKSVSLGGMSCGDGWICEHRWRQIYNMVAFSNMAANSPVTNWWKGGDYQIAFSRGSRAFMVMNLEGYDINANLMTGLPAGKYCDIIPGNLENGKCTGTTVDVDGSGRANIHVCSNCDDPMVAIHIGAKVGDKPRRF</sequence>
<feature type="signal peptide" evidence="14">
    <location>
        <begin position="1"/>
        <end position="24"/>
    </location>
</feature>
<keyword evidence="10" id="KW-0119">Carbohydrate metabolism</keyword>
<evidence type="ECO:0000256" key="4">
    <source>
        <dbReference type="ARBA" id="ARBA00008061"/>
    </source>
</evidence>
<dbReference type="SMART" id="SM00642">
    <property type="entry name" value="Aamy"/>
    <property type="match status" value="1"/>
</dbReference>
<dbReference type="EMBL" id="JAWDGP010006299">
    <property type="protein sequence ID" value="KAK3743676.1"/>
    <property type="molecule type" value="Genomic_DNA"/>
</dbReference>
<accession>A0AAE1CXT8</accession>
<dbReference type="SMART" id="SM00632">
    <property type="entry name" value="Aamy_C"/>
    <property type="match status" value="1"/>
</dbReference>
<dbReference type="Gene3D" id="3.20.20.80">
    <property type="entry name" value="Glycosidases"/>
    <property type="match status" value="1"/>
</dbReference>
<feature type="compositionally biased region" description="Basic residues" evidence="13">
    <location>
        <begin position="168"/>
        <end position="181"/>
    </location>
</feature>
<evidence type="ECO:0000256" key="14">
    <source>
        <dbReference type="SAM" id="SignalP"/>
    </source>
</evidence>
<evidence type="ECO:0000256" key="13">
    <source>
        <dbReference type="SAM" id="MobiDB-lite"/>
    </source>
</evidence>
<reference evidence="17" key="1">
    <citation type="journal article" date="2023" name="G3 (Bethesda)">
        <title>A reference genome for the long-term kleptoplast-retaining sea slug Elysia crispata morphotype clarki.</title>
        <authorList>
            <person name="Eastman K.E."/>
            <person name="Pendleton A.L."/>
            <person name="Shaikh M.A."/>
            <person name="Suttiyut T."/>
            <person name="Ogas R."/>
            <person name="Tomko P."/>
            <person name="Gavelis G."/>
            <person name="Widhalm J.R."/>
            <person name="Wisecaver J.H."/>
        </authorList>
    </citation>
    <scope>NUCLEOTIDE SEQUENCE</scope>
    <source>
        <strain evidence="17">ECLA1</strain>
    </source>
</reference>
<evidence type="ECO:0000259" key="15">
    <source>
        <dbReference type="SMART" id="SM00632"/>
    </source>
</evidence>
<evidence type="ECO:0000256" key="1">
    <source>
        <dbReference type="ARBA" id="ARBA00000548"/>
    </source>
</evidence>
<feature type="chain" id="PRO_5042005130" description="alpha-amylase" evidence="14">
    <location>
        <begin position="25"/>
        <end position="825"/>
    </location>
</feature>